<reference evidence="14 15" key="1">
    <citation type="journal article" date="2022" name="Gigascience">
        <title>A chromosome-level genome assembly and annotation of the desert horned lizard, Phrynosoma platyrhinos, provides insight into chromosomal rearrangements among reptiles.</title>
        <authorList>
            <person name="Koochekian N."/>
            <person name="Ascanio A."/>
            <person name="Farleigh K."/>
            <person name="Card D.C."/>
            <person name="Schield D.R."/>
            <person name="Castoe T.A."/>
            <person name="Jezkova T."/>
        </authorList>
    </citation>
    <scope>NUCLEOTIDE SEQUENCE [LARGE SCALE GENOMIC DNA]</scope>
    <source>
        <strain evidence="14">NK-2021</strain>
    </source>
</reference>
<sequence length="439" mass="50613">MKSLLAMGFIVSALILSSARRYDSAKVFRVKPQNEKQVNFLKNLPSIIQILEYICKPETDQKRGKYSKGVQHQLFPKHYLPLADINKKSSVFPPQQIDFWYPDSALHILSQMEVDFHVSADQAKYVETLLKQNGIPYEILFQNLQEDIEKQLDNERNSTSKYHYTKYNEWHQISAWTARIAKKYPKLVSRIKIGSTFENRPIYLLKIGKQRNAKKAIFMDCGIHAREWISPAFCQWFVKEATRTYGKDSNMTNILDNMNFYVVPLFNIDGYVWSWTQVLCTVSVDASKNPCEEIYCGSSPESEPETKAVTTFIRSHLFSIKAYLTIHSYSQMLLFPYGYTYEKTPNYKELNELAKGAAKAIASLYGKKYTYGTSAATIYPSSGCSDDWAYDQGIKYSFTFELRDKGRHGFLLPESEIKATCQEIILAVKFLANYILTKS</sequence>
<evidence type="ECO:0000259" key="13">
    <source>
        <dbReference type="PROSITE" id="PS52035"/>
    </source>
</evidence>
<evidence type="ECO:0000256" key="5">
    <source>
        <dbReference type="ARBA" id="ARBA00022723"/>
    </source>
</evidence>
<keyword evidence="3" id="KW-0121">Carboxypeptidase</keyword>
<dbReference type="PRINTS" id="PR00765">
    <property type="entry name" value="CRBOXYPTASEA"/>
</dbReference>
<evidence type="ECO:0000313" key="15">
    <source>
        <dbReference type="Proteomes" id="UP000826234"/>
    </source>
</evidence>
<dbReference type="SMART" id="SM00631">
    <property type="entry name" value="Zn_pept"/>
    <property type="match status" value="1"/>
</dbReference>
<dbReference type="EMBL" id="JAIPUX010001880">
    <property type="protein sequence ID" value="KAH0624063.1"/>
    <property type="molecule type" value="Genomic_DNA"/>
</dbReference>
<keyword evidence="8" id="KW-0862">Zinc</keyword>
<dbReference type="Gene3D" id="3.40.630.10">
    <property type="entry name" value="Zn peptidases"/>
    <property type="match status" value="2"/>
</dbReference>
<keyword evidence="5" id="KW-0479">Metal-binding</keyword>
<proteinExistence type="inferred from homology"/>
<evidence type="ECO:0000256" key="8">
    <source>
        <dbReference type="ARBA" id="ARBA00022833"/>
    </source>
</evidence>
<accession>A0ABQ7T340</accession>
<dbReference type="Gene3D" id="3.30.70.340">
    <property type="entry name" value="Metallocarboxypeptidase-like"/>
    <property type="match status" value="1"/>
</dbReference>
<feature type="signal peptide" evidence="12">
    <location>
        <begin position="1"/>
        <end position="19"/>
    </location>
</feature>
<dbReference type="PROSITE" id="PS00133">
    <property type="entry name" value="CARBOXYPEPT_ZN_2"/>
    <property type="match status" value="1"/>
</dbReference>
<keyword evidence="15" id="KW-1185">Reference proteome</keyword>
<dbReference type="Proteomes" id="UP000826234">
    <property type="component" value="Unassembled WGS sequence"/>
</dbReference>
<comment type="cofactor">
    <cofactor evidence="1">
        <name>Zn(2+)</name>
        <dbReference type="ChEBI" id="CHEBI:29105"/>
    </cofactor>
</comment>
<evidence type="ECO:0000256" key="12">
    <source>
        <dbReference type="SAM" id="SignalP"/>
    </source>
</evidence>
<feature type="chain" id="PRO_5046142663" description="Peptidase M14 domain-containing protein" evidence="12">
    <location>
        <begin position="20"/>
        <end position="439"/>
    </location>
</feature>
<evidence type="ECO:0000256" key="3">
    <source>
        <dbReference type="ARBA" id="ARBA00022645"/>
    </source>
</evidence>
<dbReference type="Pfam" id="PF02244">
    <property type="entry name" value="Propep_M14"/>
    <property type="match status" value="1"/>
</dbReference>
<dbReference type="InterPro" id="IPR036990">
    <property type="entry name" value="M14A-like_propep"/>
</dbReference>
<gene>
    <name evidence="14" type="ORF">JD844_007392</name>
</gene>
<dbReference type="InterPro" id="IPR057247">
    <property type="entry name" value="CARBOXYPEPT_ZN_2"/>
</dbReference>
<dbReference type="InterPro" id="IPR057246">
    <property type="entry name" value="CARBOXYPEPT_ZN_1"/>
</dbReference>
<organism evidence="14 15">
    <name type="scientific">Phrynosoma platyrhinos</name>
    <name type="common">Desert horned lizard</name>
    <dbReference type="NCBI Taxonomy" id="52577"/>
    <lineage>
        <taxon>Eukaryota</taxon>
        <taxon>Metazoa</taxon>
        <taxon>Chordata</taxon>
        <taxon>Craniata</taxon>
        <taxon>Vertebrata</taxon>
        <taxon>Euteleostomi</taxon>
        <taxon>Lepidosauria</taxon>
        <taxon>Squamata</taxon>
        <taxon>Bifurcata</taxon>
        <taxon>Unidentata</taxon>
        <taxon>Episquamata</taxon>
        <taxon>Toxicofera</taxon>
        <taxon>Iguania</taxon>
        <taxon>Phrynosomatidae</taxon>
        <taxon>Phrynosomatinae</taxon>
        <taxon>Phrynosoma</taxon>
    </lineage>
</organism>
<evidence type="ECO:0000256" key="9">
    <source>
        <dbReference type="ARBA" id="ARBA00023049"/>
    </source>
</evidence>
<evidence type="ECO:0000256" key="2">
    <source>
        <dbReference type="ARBA" id="ARBA00005988"/>
    </source>
</evidence>
<feature type="domain" description="Peptidase M14" evidence="13">
    <location>
        <begin position="163"/>
        <end position="435"/>
    </location>
</feature>
<evidence type="ECO:0000256" key="10">
    <source>
        <dbReference type="ARBA" id="ARBA00023157"/>
    </source>
</evidence>
<keyword evidence="7" id="KW-0378">Hydrolase</keyword>
<evidence type="ECO:0000256" key="4">
    <source>
        <dbReference type="ARBA" id="ARBA00022670"/>
    </source>
</evidence>
<evidence type="ECO:0000256" key="1">
    <source>
        <dbReference type="ARBA" id="ARBA00001947"/>
    </source>
</evidence>
<dbReference type="Pfam" id="PF00246">
    <property type="entry name" value="Peptidase_M14"/>
    <property type="match status" value="2"/>
</dbReference>
<dbReference type="InterPro" id="IPR000834">
    <property type="entry name" value="Peptidase_M14"/>
</dbReference>
<comment type="similarity">
    <text evidence="2 11">Belongs to the peptidase M14 family.</text>
</comment>
<name>A0ABQ7T340_PHRPL</name>
<keyword evidence="10" id="KW-1015">Disulfide bond</keyword>
<keyword evidence="9" id="KW-0482">Metalloprotease</keyword>
<evidence type="ECO:0000313" key="14">
    <source>
        <dbReference type="EMBL" id="KAH0624063.1"/>
    </source>
</evidence>
<dbReference type="PANTHER" id="PTHR11705">
    <property type="entry name" value="PROTEASE FAMILY M14 CARBOXYPEPTIDASE A,B"/>
    <property type="match status" value="1"/>
</dbReference>
<dbReference type="PANTHER" id="PTHR11705:SF65">
    <property type="entry name" value="MAST CELL CARBOXYPEPTIDASE A"/>
    <property type="match status" value="1"/>
</dbReference>
<evidence type="ECO:0000256" key="11">
    <source>
        <dbReference type="PROSITE-ProRule" id="PRU01379"/>
    </source>
</evidence>
<dbReference type="PROSITE" id="PS52035">
    <property type="entry name" value="PEPTIDASE_M14"/>
    <property type="match status" value="1"/>
</dbReference>
<dbReference type="SUPFAM" id="SSF53187">
    <property type="entry name" value="Zn-dependent exopeptidases"/>
    <property type="match status" value="1"/>
</dbReference>
<dbReference type="PROSITE" id="PS00132">
    <property type="entry name" value="CARBOXYPEPT_ZN_1"/>
    <property type="match status" value="1"/>
</dbReference>
<evidence type="ECO:0000256" key="6">
    <source>
        <dbReference type="ARBA" id="ARBA00022729"/>
    </source>
</evidence>
<dbReference type="SUPFAM" id="SSF54897">
    <property type="entry name" value="Protease propeptides/inhibitors"/>
    <property type="match status" value="2"/>
</dbReference>
<evidence type="ECO:0000256" key="7">
    <source>
        <dbReference type="ARBA" id="ARBA00022801"/>
    </source>
</evidence>
<keyword evidence="4" id="KW-0645">Protease</keyword>
<feature type="active site" description="Proton donor/acceptor" evidence="11">
    <location>
        <position position="401"/>
    </location>
</feature>
<comment type="caution">
    <text evidence="14">The sequence shown here is derived from an EMBL/GenBank/DDBJ whole genome shotgun (WGS) entry which is preliminary data.</text>
</comment>
<keyword evidence="6 12" id="KW-0732">Signal</keyword>
<protein>
    <recommendedName>
        <fullName evidence="13">Peptidase M14 domain-containing protein</fullName>
    </recommendedName>
</protein>
<dbReference type="InterPro" id="IPR003146">
    <property type="entry name" value="M14A_act_pep"/>
</dbReference>